<organism evidence="1 2">
    <name type="scientific">Melastoma candidum</name>
    <dbReference type="NCBI Taxonomy" id="119954"/>
    <lineage>
        <taxon>Eukaryota</taxon>
        <taxon>Viridiplantae</taxon>
        <taxon>Streptophyta</taxon>
        <taxon>Embryophyta</taxon>
        <taxon>Tracheophyta</taxon>
        <taxon>Spermatophyta</taxon>
        <taxon>Magnoliopsida</taxon>
        <taxon>eudicotyledons</taxon>
        <taxon>Gunneridae</taxon>
        <taxon>Pentapetalae</taxon>
        <taxon>rosids</taxon>
        <taxon>malvids</taxon>
        <taxon>Myrtales</taxon>
        <taxon>Melastomataceae</taxon>
        <taxon>Melastomatoideae</taxon>
        <taxon>Melastomateae</taxon>
        <taxon>Melastoma</taxon>
    </lineage>
</organism>
<dbReference type="EMBL" id="CM042891">
    <property type="protein sequence ID" value="KAI4303535.1"/>
    <property type="molecule type" value="Genomic_DNA"/>
</dbReference>
<gene>
    <name evidence="1" type="ORF">MLD38_039148</name>
</gene>
<name>A0ACB9L159_9MYRT</name>
<protein>
    <submittedName>
        <fullName evidence="1">Uncharacterized protein</fullName>
    </submittedName>
</protein>
<keyword evidence="2" id="KW-1185">Reference proteome</keyword>
<accession>A0ACB9L159</accession>
<comment type="caution">
    <text evidence="1">The sequence shown here is derived from an EMBL/GenBank/DDBJ whole genome shotgun (WGS) entry which is preliminary data.</text>
</comment>
<evidence type="ECO:0000313" key="2">
    <source>
        <dbReference type="Proteomes" id="UP001057402"/>
    </source>
</evidence>
<sequence length="163" mass="17811">MRPRLFRDTTWTILELLAPLKNHSEVRHLLAILLFIVLVGAGGAGKALAYGGYEKGARVVVANGSFDKEQEHASKVGGKAITLAELEEFHPEEGMILAKTTSVGMKPNTDQTPLAKKALSHYSLVFDAIYTPKMNQTPARSSRMWSHSRLGDGDVHQPSLCTV</sequence>
<evidence type="ECO:0000313" key="1">
    <source>
        <dbReference type="EMBL" id="KAI4303535.1"/>
    </source>
</evidence>
<reference evidence="2" key="1">
    <citation type="journal article" date="2023" name="Front. Plant Sci.">
        <title>Chromosomal-level genome assembly of Melastoma candidum provides insights into trichome evolution.</title>
        <authorList>
            <person name="Zhong Y."/>
            <person name="Wu W."/>
            <person name="Sun C."/>
            <person name="Zou P."/>
            <person name="Liu Y."/>
            <person name="Dai S."/>
            <person name="Zhou R."/>
        </authorList>
    </citation>
    <scope>NUCLEOTIDE SEQUENCE [LARGE SCALE GENOMIC DNA]</scope>
</reference>
<proteinExistence type="predicted"/>
<dbReference type="Proteomes" id="UP001057402">
    <property type="component" value="Chromosome 12"/>
</dbReference>